<comment type="caution">
    <text evidence="2">The sequence shown here is derived from an EMBL/GenBank/DDBJ whole genome shotgun (WGS) entry which is preliminary data.</text>
</comment>
<protein>
    <submittedName>
        <fullName evidence="2">Uncharacterized protein</fullName>
    </submittedName>
</protein>
<keyword evidence="3" id="KW-1185">Reference proteome</keyword>
<dbReference type="AlphaFoldDB" id="A0AAV4RXB9"/>
<accession>A0AAV4RXB9</accession>
<name>A0AAV4RXB9_CAEEX</name>
<reference evidence="2 3" key="1">
    <citation type="submission" date="2021-06" db="EMBL/GenBank/DDBJ databases">
        <title>Caerostris extrusa draft genome.</title>
        <authorList>
            <person name="Kono N."/>
            <person name="Arakawa K."/>
        </authorList>
    </citation>
    <scope>NUCLEOTIDE SEQUENCE [LARGE SCALE GENOMIC DNA]</scope>
</reference>
<feature type="compositionally biased region" description="Polar residues" evidence="1">
    <location>
        <begin position="1"/>
        <end position="10"/>
    </location>
</feature>
<evidence type="ECO:0000256" key="1">
    <source>
        <dbReference type="SAM" id="MobiDB-lite"/>
    </source>
</evidence>
<evidence type="ECO:0000313" key="3">
    <source>
        <dbReference type="Proteomes" id="UP001054945"/>
    </source>
</evidence>
<proteinExistence type="predicted"/>
<feature type="region of interest" description="Disordered" evidence="1">
    <location>
        <begin position="1"/>
        <end position="26"/>
    </location>
</feature>
<organism evidence="2 3">
    <name type="scientific">Caerostris extrusa</name>
    <name type="common">Bark spider</name>
    <name type="synonym">Caerostris bankana</name>
    <dbReference type="NCBI Taxonomy" id="172846"/>
    <lineage>
        <taxon>Eukaryota</taxon>
        <taxon>Metazoa</taxon>
        <taxon>Ecdysozoa</taxon>
        <taxon>Arthropoda</taxon>
        <taxon>Chelicerata</taxon>
        <taxon>Arachnida</taxon>
        <taxon>Araneae</taxon>
        <taxon>Araneomorphae</taxon>
        <taxon>Entelegynae</taxon>
        <taxon>Araneoidea</taxon>
        <taxon>Araneidae</taxon>
        <taxon>Caerostris</taxon>
    </lineage>
</organism>
<sequence length="111" mass="12530">MSKPWSSPPQEISHKPFGPPTHPENLLPHKHYRKFTPHCSNPAWKIPPKQLSCREGGYYSITFPTTAAKEQSSLLLRHWKTIVARWPPELSRRIVSVPGGGQAVSACQTEH</sequence>
<gene>
    <name evidence="2" type="ORF">CEXT_700511</name>
</gene>
<dbReference type="EMBL" id="BPLR01008665">
    <property type="protein sequence ID" value="GIY26299.1"/>
    <property type="molecule type" value="Genomic_DNA"/>
</dbReference>
<evidence type="ECO:0000313" key="2">
    <source>
        <dbReference type="EMBL" id="GIY26299.1"/>
    </source>
</evidence>
<dbReference type="Proteomes" id="UP001054945">
    <property type="component" value="Unassembled WGS sequence"/>
</dbReference>